<gene>
    <name evidence="1" type="ORF">BLE401_00225</name>
</gene>
<dbReference type="KEGG" id="blep:AL038_05750"/>
<reference evidence="2" key="1">
    <citation type="submission" date="2016-12" db="EMBL/GenBank/DDBJ databases">
        <title>Complete Genome Sequence of Beggiatoa leptomitiformis D-401.</title>
        <authorList>
            <person name="Fomenkov A."/>
            <person name="Vincze T."/>
            <person name="Grabovich M."/>
            <person name="Anton B.P."/>
            <person name="Dubinina G."/>
            <person name="Orlova M."/>
            <person name="Belousova E."/>
            <person name="Roberts R.J."/>
        </authorList>
    </citation>
    <scope>NUCLEOTIDE SEQUENCE [LARGE SCALE GENOMIC DNA]</scope>
    <source>
        <strain evidence="2">D-401</strain>
    </source>
</reference>
<keyword evidence="2" id="KW-1185">Reference proteome</keyword>
<protein>
    <recommendedName>
        <fullName evidence="3">HPr kinase/phosphorylase C-terminal domain-containing protein</fullName>
    </recommendedName>
</protein>
<dbReference type="STRING" id="288004.AL038_05750"/>
<evidence type="ECO:0000313" key="1">
    <source>
        <dbReference type="EMBL" id="AUI67271.1"/>
    </source>
</evidence>
<dbReference type="Gene3D" id="3.40.50.300">
    <property type="entry name" value="P-loop containing nucleotide triphosphate hydrolases"/>
    <property type="match status" value="1"/>
</dbReference>
<proteinExistence type="predicted"/>
<dbReference type="OrthoDB" id="4544211at2"/>
<dbReference type="SUPFAM" id="SSF53795">
    <property type="entry name" value="PEP carboxykinase-like"/>
    <property type="match status" value="1"/>
</dbReference>
<dbReference type="AlphaFoldDB" id="A0A2N9Y9Z5"/>
<evidence type="ECO:0008006" key="3">
    <source>
        <dbReference type="Google" id="ProtNLM"/>
    </source>
</evidence>
<dbReference type="RefSeq" id="WP_062150304.1">
    <property type="nucleotide sequence ID" value="NZ_CP012373.2"/>
</dbReference>
<evidence type="ECO:0000313" key="2">
    <source>
        <dbReference type="Proteomes" id="UP000234271"/>
    </source>
</evidence>
<name>A0A2N9Y9Z5_9GAMM</name>
<organism evidence="1 2">
    <name type="scientific">Beggiatoa leptomitoformis</name>
    <dbReference type="NCBI Taxonomy" id="288004"/>
    <lineage>
        <taxon>Bacteria</taxon>
        <taxon>Pseudomonadati</taxon>
        <taxon>Pseudomonadota</taxon>
        <taxon>Gammaproteobacteria</taxon>
        <taxon>Thiotrichales</taxon>
        <taxon>Thiotrichaceae</taxon>
        <taxon>Beggiatoa</taxon>
    </lineage>
</organism>
<sequence length="367" mass="41409">MSNVFPTYQFFDQIIQLQTTHQPSLQLFDAMYQHFQVAIPIDKPLHIYQIQSYPEPCLITPTHRYVVKHTDLLPAIAHGVILRQTLAQIRSHLLCHAAALSFNNQGYIIVADSGCGKTTLSLALVKQGFKLLSDEMAALSLHTGELSPYPRCLWVRTGTKAIFQQYQWEYPPHRIVSDSRKRQALQLSAELLGHACFPSYLIVLQADIADKPRCCYVTLLDLPPLLFKALQCVTGFIAVTYKDTTQLPVLQVEESCLQTIYDYCDHYNVLILNVEQEGVAPTCYQQSPVLQKLSKLTGAMALLRAFLGGQHSVLVQNHPIQLLMPLSQFLTDTHCYQLQVGQLDNMVEIIHDLPNLSATTRRPLPTN</sequence>
<accession>A0A2N9Y9Z5</accession>
<dbReference type="Proteomes" id="UP000234271">
    <property type="component" value="Chromosome"/>
</dbReference>
<dbReference type="InterPro" id="IPR027417">
    <property type="entry name" value="P-loop_NTPase"/>
</dbReference>
<dbReference type="EMBL" id="CP018889">
    <property type="protein sequence ID" value="AUI67271.1"/>
    <property type="molecule type" value="Genomic_DNA"/>
</dbReference>